<evidence type="ECO:0000313" key="9">
    <source>
        <dbReference type="EMBL" id="QIW11527.1"/>
    </source>
</evidence>
<feature type="domain" description="ABC transmembrane type-2" evidence="7">
    <location>
        <begin position="23"/>
        <end position="254"/>
    </location>
</feature>
<keyword evidence="3 6" id="KW-0812">Transmembrane</keyword>
<accession>A0A2Z4XXG1</accession>
<dbReference type="PANTHER" id="PTHR43332:SF2">
    <property type="entry name" value="INNER MEMBRANE TRANSPORT PERMEASE YADH"/>
    <property type="match status" value="1"/>
</dbReference>
<keyword evidence="6" id="KW-0813">Transport</keyword>
<dbReference type="OrthoDB" id="9804001at2"/>
<dbReference type="InterPro" id="IPR000412">
    <property type="entry name" value="ABC_2_transport"/>
</dbReference>
<feature type="transmembrane region" description="Helical" evidence="6">
    <location>
        <begin position="144"/>
        <end position="166"/>
    </location>
</feature>
<dbReference type="EMBL" id="CP043424">
    <property type="protein sequence ID" value="QIW11527.1"/>
    <property type="molecule type" value="Genomic_DNA"/>
</dbReference>
<dbReference type="PANTHER" id="PTHR43332">
    <property type="entry name" value="INNER MEMBRANE TRANSPORT PERMEASE YADH-RELATED"/>
    <property type="match status" value="1"/>
</dbReference>
<feature type="transmembrane region" description="Helical" evidence="6">
    <location>
        <begin position="108"/>
        <end position="132"/>
    </location>
</feature>
<keyword evidence="11" id="KW-1185">Reference proteome</keyword>
<proteinExistence type="inferred from homology"/>
<organism evidence="8 10">
    <name type="scientific">Francisella adeliensis</name>
    <dbReference type="NCBI Taxonomy" id="2007306"/>
    <lineage>
        <taxon>Bacteria</taxon>
        <taxon>Pseudomonadati</taxon>
        <taxon>Pseudomonadota</taxon>
        <taxon>Gammaproteobacteria</taxon>
        <taxon>Thiotrichales</taxon>
        <taxon>Francisellaceae</taxon>
        <taxon>Francisella</taxon>
    </lineage>
</organism>
<dbReference type="NCBIfam" id="NF011648">
    <property type="entry name" value="PRK15066.1"/>
    <property type="match status" value="1"/>
</dbReference>
<keyword evidence="5 6" id="KW-0472">Membrane</keyword>
<evidence type="ECO:0000256" key="5">
    <source>
        <dbReference type="ARBA" id="ARBA00023136"/>
    </source>
</evidence>
<dbReference type="EMBL" id="CP021781">
    <property type="protein sequence ID" value="AXA33298.1"/>
    <property type="molecule type" value="Genomic_DNA"/>
</dbReference>
<evidence type="ECO:0000313" key="11">
    <source>
        <dbReference type="Proteomes" id="UP000681131"/>
    </source>
</evidence>
<reference evidence="8 10" key="1">
    <citation type="submission" date="2017-06" db="EMBL/GenBank/DDBJ databases">
        <title>Complete genome of Francisella adeliensis.</title>
        <authorList>
            <person name="Vallesi A."/>
            <person name="Sjodin A."/>
        </authorList>
    </citation>
    <scope>NUCLEOTIDE SEQUENCE [LARGE SCALE GENOMIC DNA]</scope>
    <source>
        <strain evidence="8 10">FDC440</strain>
    </source>
</reference>
<keyword evidence="6" id="KW-1003">Cell membrane</keyword>
<dbReference type="InterPro" id="IPR013525">
    <property type="entry name" value="ABC2_TM"/>
</dbReference>
<comment type="similarity">
    <text evidence="2 6">Belongs to the ABC-2 integral membrane protein family.</text>
</comment>
<evidence type="ECO:0000256" key="6">
    <source>
        <dbReference type="RuleBase" id="RU361157"/>
    </source>
</evidence>
<evidence type="ECO:0000259" key="7">
    <source>
        <dbReference type="PROSITE" id="PS51012"/>
    </source>
</evidence>
<dbReference type="PIRSF" id="PIRSF006648">
    <property type="entry name" value="DrrB"/>
    <property type="match status" value="1"/>
</dbReference>
<evidence type="ECO:0000313" key="8">
    <source>
        <dbReference type="EMBL" id="AXA33298.1"/>
    </source>
</evidence>
<dbReference type="InterPro" id="IPR052522">
    <property type="entry name" value="ABC-2_transport_permease"/>
</dbReference>
<feature type="transmembrane region" description="Helical" evidence="6">
    <location>
        <begin position="63"/>
        <end position="88"/>
    </location>
</feature>
<evidence type="ECO:0000256" key="1">
    <source>
        <dbReference type="ARBA" id="ARBA00004141"/>
    </source>
</evidence>
<evidence type="ECO:0000256" key="3">
    <source>
        <dbReference type="ARBA" id="ARBA00022692"/>
    </source>
</evidence>
<dbReference type="RefSeq" id="WP_112869471.1">
    <property type="nucleotide sequence ID" value="NZ_CP021781.1"/>
</dbReference>
<feature type="transmembrane region" description="Helical" evidence="6">
    <location>
        <begin position="173"/>
        <end position="192"/>
    </location>
</feature>
<dbReference type="GO" id="GO:0140359">
    <property type="term" value="F:ABC-type transporter activity"/>
    <property type="evidence" value="ECO:0007669"/>
    <property type="project" value="InterPro"/>
</dbReference>
<dbReference type="Pfam" id="PF01061">
    <property type="entry name" value="ABC2_membrane"/>
    <property type="match status" value="1"/>
</dbReference>
<name>A0A2Z4XXG1_9GAMM</name>
<evidence type="ECO:0000256" key="2">
    <source>
        <dbReference type="ARBA" id="ARBA00007783"/>
    </source>
</evidence>
<dbReference type="KEGG" id="fad:CDH04_02195"/>
<sequence>MSLKDNWIMYTTIFNRESKRIFRIWAQTLLPSVITIILYFLIFGKVVGSRIGTMEGGITYMQYITPGLIIMAVIQNSYGNVVSSFFGLRFSKAIEELLVSPVSNHIIILGYISGGIFRGFIVGVLVSIAAFFLGGFSTIHDLPLVLFGFVFCGALFSLGGLINAIFSQKFDDTTIFPTFILTPLIYLGGVFYDINNLTGFWHFISSCNPLFYIVDFVRFGFIGVSTVNPYIAFGAIIAFTLMLYYLAWYLLSRGIRLKP</sequence>
<feature type="transmembrane region" description="Helical" evidence="6">
    <location>
        <begin position="21"/>
        <end position="43"/>
    </location>
</feature>
<reference evidence="9 11" key="2">
    <citation type="submission" date="2019-08" db="EMBL/GenBank/DDBJ databases">
        <title>Complete genome sequences of Francisella adeliensis (FSC1325 and FSC1326).</title>
        <authorList>
            <person name="Ohrman C."/>
            <person name="Uneklint I."/>
            <person name="Vallesi A."/>
            <person name="Karlsson L."/>
            <person name="Sjodin A."/>
        </authorList>
    </citation>
    <scope>NUCLEOTIDE SEQUENCE [LARGE SCALE GENOMIC DNA]</scope>
    <source>
        <strain evidence="9 11">FSC1325</strain>
    </source>
</reference>
<dbReference type="GO" id="GO:0043190">
    <property type="term" value="C:ATP-binding cassette (ABC) transporter complex"/>
    <property type="evidence" value="ECO:0007669"/>
    <property type="project" value="InterPro"/>
</dbReference>
<dbReference type="AlphaFoldDB" id="A0A2Z4XXG1"/>
<evidence type="ECO:0000256" key="4">
    <source>
        <dbReference type="ARBA" id="ARBA00022989"/>
    </source>
</evidence>
<dbReference type="PROSITE" id="PS51012">
    <property type="entry name" value="ABC_TM2"/>
    <property type="match status" value="1"/>
</dbReference>
<keyword evidence="4 6" id="KW-1133">Transmembrane helix</keyword>
<dbReference type="Proteomes" id="UP000681131">
    <property type="component" value="Chromosome"/>
</dbReference>
<gene>
    <name evidence="8" type="ORF">CDH04_02195</name>
    <name evidence="9" type="ORF">FZC43_02200</name>
</gene>
<feature type="transmembrane region" description="Helical" evidence="6">
    <location>
        <begin position="230"/>
        <end position="251"/>
    </location>
</feature>
<dbReference type="InterPro" id="IPR047817">
    <property type="entry name" value="ABC2_TM_bact-type"/>
</dbReference>
<evidence type="ECO:0000313" key="10">
    <source>
        <dbReference type="Proteomes" id="UP000251120"/>
    </source>
</evidence>
<protein>
    <recommendedName>
        <fullName evidence="6">Transport permease protein</fullName>
    </recommendedName>
</protein>
<dbReference type="Proteomes" id="UP000251120">
    <property type="component" value="Chromosome"/>
</dbReference>
<comment type="subcellular location">
    <subcellularLocation>
        <location evidence="6">Cell inner membrane</location>
        <topology evidence="6">Multi-pass membrane protein</topology>
    </subcellularLocation>
    <subcellularLocation>
        <location evidence="1">Membrane</location>
        <topology evidence="1">Multi-pass membrane protein</topology>
    </subcellularLocation>
</comment>